<evidence type="ECO:0000259" key="10">
    <source>
        <dbReference type="SMART" id="SM00990"/>
    </source>
</evidence>
<dbReference type="InterPro" id="IPR033315">
    <property type="entry name" value="Fan1-like"/>
</dbReference>
<evidence type="ECO:0000256" key="3">
    <source>
        <dbReference type="ARBA" id="ARBA00022722"/>
    </source>
</evidence>
<feature type="compositionally biased region" description="Polar residues" evidence="9">
    <location>
        <begin position="829"/>
        <end position="844"/>
    </location>
</feature>
<dbReference type="Pfam" id="PF21170">
    <property type="entry name" value="FAN1_TPR"/>
    <property type="match status" value="1"/>
</dbReference>
<dbReference type="InterPro" id="IPR014883">
    <property type="entry name" value="VRR_NUC"/>
</dbReference>
<keyword evidence="8" id="KW-0539">Nucleus</keyword>
<dbReference type="Gene3D" id="3.40.1350.10">
    <property type="match status" value="1"/>
</dbReference>
<evidence type="ECO:0000256" key="4">
    <source>
        <dbReference type="ARBA" id="ARBA00022723"/>
    </source>
</evidence>
<keyword evidence="4 8" id="KW-0479">Metal-binding</keyword>
<name>A0A8S1BNA3_ARCPL</name>
<organism evidence="11 12">
    <name type="scientific">Arctia plantaginis</name>
    <name type="common">Wood tiger moth</name>
    <name type="synonym">Phalaena plantaginis</name>
    <dbReference type="NCBI Taxonomy" id="874455"/>
    <lineage>
        <taxon>Eukaryota</taxon>
        <taxon>Metazoa</taxon>
        <taxon>Ecdysozoa</taxon>
        <taxon>Arthropoda</taxon>
        <taxon>Hexapoda</taxon>
        <taxon>Insecta</taxon>
        <taxon>Pterygota</taxon>
        <taxon>Neoptera</taxon>
        <taxon>Endopterygota</taxon>
        <taxon>Lepidoptera</taxon>
        <taxon>Glossata</taxon>
        <taxon>Ditrysia</taxon>
        <taxon>Noctuoidea</taxon>
        <taxon>Erebidae</taxon>
        <taxon>Arctiinae</taxon>
        <taxon>Arctia</taxon>
    </lineage>
</organism>
<dbReference type="Proteomes" id="UP000494106">
    <property type="component" value="Unassembled WGS sequence"/>
</dbReference>
<dbReference type="PANTHER" id="PTHR15749:SF4">
    <property type="entry name" value="FANCONI-ASSOCIATED NUCLEASE 1"/>
    <property type="match status" value="1"/>
</dbReference>
<feature type="region of interest" description="Disordered" evidence="9">
    <location>
        <begin position="829"/>
        <end position="850"/>
    </location>
</feature>
<evidence type="ECO:0000256" key="7">
    <source>
        <dbReference type="ARBA" id="ARBA00023211"/>
    </source>
</evidence>
<dbReference type="InterPro" id="IPR049132">
    <property type="entry name" value="FAN1-like_euk"/>
</dbReference>
<evidence type="ECO:0000313" key="11">
    <source>
        <dbReference type="EMBL" id="CAB3260243.1"/>
    </source>
</evidence>
<evidence type="ECO:0000256" key="8">
    <source>
        <dbReference type="RuleBase" id="RU365033"/>
    </source>
</evidence>
<feature type="domain" description="VRR-NUC" evidence="10">
    <location>
        <begin position="714"/>
        <end position="806"/>
    </location>
</feature>
<comment type="cofactor">
    <cofactor evidence="8">
        <name>Mg(2+)</name>
        <dbReference type="ChEBI" id="CHEBI:18420"/>
    </cofactor>
    <cofactor evidence="8">
        <name>Mn(2+)</name>
        <dbReference type="ChEBI" id="CHEBI:29035"/>
    </cofactor>
</comment>
<comment type="caution">
    <text evidence="11">The sequence shown here is derived from an EMBL/GenBank/DDBJ whole genome shotgun (WGS) entry which is preliminary data.</text>
</comment>
<evidence type="ECO:0000256" key="6">
    <source>
        <dbReference type="ARBA" id="ARBA00022842"/>
    </source>
</evidence>
<proteinExistence type="inferred from homology"/>
<keyword evidence="8" id="KW-0227">DNA damage</keyword>
<dbReference type="EMBL" id="CADEBC010000733">
    <property type="protein sequence ID" value="CAB3260243.1"/>
    <property type="molecule type" value="Genomic_DNA"/>
</dbReference>
<sequence length="850" mass="99237">MTEPSNLTAIHYNTKNKSLKDEKLFIAHFRTHHLYHHNKKRGNMKQMQIENYFTKKRKNIINESNHKKRCLSDQQRLGEDSSDLFCSSSDSSSNSGTIANEHFDRLFDNSRKSEEKEIDTLGQTDVYTDPESVIVCDVNPNIVNEIQSEPLQFKKKGDKKSLSPLKNRLGDGPLFIYDTIDQYDKHLKTSETFKGILTDESLALLSTLGEESEGNKQLMSYLFCVDQYAPEGITEIDFPTKKDKKQAIIFDYMSLYERGFITFTNKDADKLPVDQCKTLLTKIMNTTHMKQKTKGEIMTNCLTRDIRECLNHDEKSKECSGISNDQVLKKLRSKVKKWKLTDLARETITELTVLMHLDSIFKMGFSIDFTRVYNGRPMLNFKPSGKKKQSPVDKEMIMDNATIIFRNRKDFCAYLNALALFEKYKEAKDKGEFVLSVKNLYRDEENMSHHRALPLWLRKFTPIYIYLNILSNGVDYLKKSKEYDEALEILDLLIAQTAFHQDTKAQWYNKKVLLLYSLKSHEEAADTLYEAFNAGLPGETVMTLQRRAKEIARKTRSQIDQEVHNVLRVNGEREISEGSIPDPRYYYQEPVEKSNSKDKPKYKWNNELVSAETLCCNFYKETLLFTLVEHWEGDLINTIYFILFWDIIYTKPLAIGGIFLSHYQQYPLDMLCENFYINRKAIIDEFLTIIQNSTENQIMKMIKDWYDKFDINDMPVKRRKMVNYNNIEIVVRCLRPRALAAICRRLAQNYKYMRCGFPDLTLCNTEKYTIEFREVKTNEKVQDNQLQWLHYLNEHKIKAGFCYLINKKEQHIAHGAAYKYSIDSSYPPDTNNGYPQPGPSTSLTGLDLAM</sequence>
<evidence type="ECO:0000256" key="1">
    <source>
        <dbReference type="ARBA" id="ARBA00000983"/>
    </source>
</evidence>
<dbReference type="Pfam" id="PF08774">
    <property type="entry name" value="VRR_NUC"/>
    <property type="match status" value="1"/>
</dbReference>
<evidence type="ECO:0000313" key="12">
    <source>
        <dbReference type="Proteomes" id="UP000494106"/>
    </source>
</evidence>
<keyword evidence="6 8" id="KW-0460">Magnesium</keyword>
<evidence type="ECO:0000256" key="9">
    <source>
        <dbReference type="SAM" id="MobiDB-lite"/>
    </source>
</evidence>
<protein>
    <recommendedName>
        <fullName evidence="8">Fanconi-associated nuclease</fullName>
        <ecNumber evidence="8">3.1.4.1</ecNumber>
    </recommendedName>
</protein>
<dbReference type="AlphaFoldDB" id="A0A8S1BNA3"/>
<keyword evidence="7 8" id="KW-0464">Manganese</keyword>
<comment type="subcellular location">
    <subcellularLocation>
        <location evidence="8">Nucleus</location>
    </subcellularLocation>
</comment>
<gene>
    <name evidence="11" type="ORF">APLA_LOCUS17333</name>
</gene>
<dbReference type="EC" id="3.1.4.1" evidence="8"/>
<dbReference type="InterPro" id="IPR049126">
    <property type="entry name" value="FAN1-like_TPR"/>
</dbReference>
<reference evidence="11 12" key="1">
    <citation type="submission" date="2020-04" db="EMBL/GenBank/DDBJ databases">
        <authorList>
            <person name="Wallbank WR R."/>
            <person name="Pardo Diaz C."/>
            <person name="Kozak K."/>
            <person name="Martin S."/>
            <person name="Jiggins C."/>
            <person name="Moest M."/>
            <person name="Warren A I."/>
            <person name="Byers J.R.P. K."/>
            <person name="Montejo-Kovacevich G."/>
            <person name="Yen C E."/>
        </authorList>
    </citation>
    <scope>NUCLEOTIDE SEQUENCE [LARGE SCALE GENOMIC DNA]</scope>
</reference>
<dbReference type="GO" id="GO:0046872">
    <property type="term" value="F:metal ion binding"/>
    <property type="evidence" value="ECO:0007669"/>
    <property type="project" value="UniProtKB-KW"/>
</dbReference>
<dbReference type="GO" id="GO:0017108">
    <property type="term" value="F:5'-flap endonuclease activity"/>
    <property type="evidence" value="ECO:0007669"/>
    <property type="project" value="TreeGrafter"/>
</dbReference>
<comment type="similarity">
    <text evidence="2 8">Belongs to the FAN1 family.</text>
</comment>
<evidence type="ECO:0000256" key="5">
    <source>
        <dbReference type="ARBA" id="ARBA00022801"/>
    </source>
</evidence>
<keyword evidence="3 8" id="KW-0540">Nuclease</keyword>
<comment type="catalytic activity">
    <reaction evidence="1 8">
        <text>Hydrolytically removes 5'-nucleotides successively from the 3'-hydroxy termini of 3'-hydroxy-terminated oligonucleotides.</text>
        <dbReference type="EC" id="3.1.4.1"/>
    </reaction>
</comment>
<dbReference type="GO" id="GO:0008409">
    <property type="term" value="F:5'-3' exonuclease activity"/>
    <property type="evidence" value="ECO:0007669"/>
    <property type="project" value="TreeGrafter"/>
</dbReference>
<accession>A0A8S1BNA3</accession>
<evidence type="ECO:0000256" key="2">
    <source>
        <dbReference type="ARBA" id="ARBA00005533"/>
    </source>
</evidence>
<dbReference type="CDD" id="cd22326">
    <property type="entry name" value="FAN1-like"/>
    <property type="match status" value="1"/>
</dbReference>
<comment type="function">
    <text evidence="8">Nuclease required for the repair of DNA interstrand cross-links (ICL). Acts as a 5'-3' exonuclease that anchors at a cut end of DNA and cleaves DNA successively at every third nucleotide, allowing to excise an ICL from one strand through flanking incisions.</text>
</comment>
<dbReference type="PANTHER" id="PTHR15749">
    <property type="entry name" value="FANCONI-ASSOCIATED NUCLEASE 1"/>
    <property type="match status" value="1"/>
</dbReference>
<dbReference type="GO" id="GO:0005634">
    <property type="term" value="C:nucleus"/>
    <property type="evidence" value="ECO:0007669"/>
    <property type="project" value="UniProtKB-SubCell"/>
</dbReference>
<keyword evidence="5 8" id="KW-0378">Hydrolase</keyword>
<dbReference type="InterPro" id="IPR011856">
    <property type="entry name" value="tRNA_endonuc-like_dom_sf"/>
</dbReference>
<keyword evidence="8" id="KW-0234">DNA repair</keyword>
<dbReference type="GO" id="GO:0004528">
    <property type="term" value="F:phosphodiesterase I activity"/>
    <property type="evidence" value="ECO:0007669"/>
    <property type="project" value="UniProtKB-EC"/>
</dbReference>
<dbReference type="OrthoDB" id="76364at2759"/>
<dbReference type="GO" id="GO:0070336">
    <property type="term" value="F:flap-structured DNA binding"/>
    <property type="evidence" value="ECO:0007669"/>
    <property type="project" value="TreeGrafter"/>
</dbReference>
<keyword evidence="12" id="KW-1185">Reference proteome</keyword>
<dbReference type="SMART" id="SM00990">
    <property type="entry name" value="VRR_NUC"/>
    <property type="match status" value="1"/>
</dbReference>
<dbReference type="GO" id="GO:0036297">
    <property type="term" value="P:interstrand cross-link repair"/>
    <property type="evidence" value="ECO:0007669"/>
    <property type="project" value="InterPro"/>
</dbReference>